<dbReference type="PANTHER" id="PTHR10000:SF8">
    <property type="entry name" value="HAD SUPERFAMILY HYDROLASE-LIKE, TYPE 3"/>
    <property type="match status" value="1"/>
</dbReference>
<keyword evidence="4 5" id="KW-0119">Carbohydrate metabolism</keyword>
<evidence type="ECO:0000256" key="3">
    <source>
        <dbReference type="ARBA" id="ARBA00022842"/>
    </source>
</evidence>
<evidence type="ECO:0000256" key="2">
    <source>
        <dbReference type="ARBA" id="ARBA00022801"/>
    </source>
</evidence>
<dbReference type="SUPFAM" id="SSF56784">
    <property type="entry name" value="HAD-like"/>
    <property type="match status" value="1"/>
</dbReference>
<comment type="cofactor">
    <cofactor evidence="5">
        <name>Mg(2+)</name>
        <dbReference type="ChEBI" id="CHEBI:18420"/>
    </cofactor>
</comment>
<dbReference type="GO" id="GO:0046872">
    <property type="term" value="F:metal ion binding"/>
    <property type="evidence" value="ECO:0007669"/>
    <property type="project" value="UniProtKB-KW"/>
</dbReference>
<feature type="binding site" evidence="5">
    <location>
        <position position="10"/>
    </location>
    <ligand>
        <name>Mg(2+)</name>
        <dbReference type="ChEBI" id="CHEBI:18420"/>
    </ligand>
</feature>
<dbReference type="InterPro" id="IPR006382">
    <property type="entry name" value="PGPase"/>
</dbReference>
<dbReference type="EC" id="3.1.3.18" evidence="5"/>
<dbReference type="HAMAP" id="MF_01419">
    <property type="entry name" value="GPH_hydrolase_arch"/>
    <property type="match status" value="1"/>
</dbReference>
<name>A0ABD6DL20_9EURY</name>
<dbReference type="InterPro" id="IPR023214">
    <property type="entry name" value="HAD_sf"/>
</dbReference>
<comment type="function">
    <text evidence="5">Catalyzes the dephosphorylation of 2-phosphoglycolate.</text>
</comment>
<sequence>MTDAPPLVLDIDGTLTRPEGGIDPRVFEPVRDWPAPVVLATGKAFPYPVALCTFIPIEERVIAENGGIAHVNDEVLVHGDRQRTTAAIEAFQDAGGDLGWGDVDLVNRWRETEVAIRLDADEELLREVAAEHGLEVVDTGYAFHLKQPDMSKGLMLERVAERMGYEPSAFVAIGDSENDVSTFERAGRSFAPANADERALAAADVVLEGAHADGTLDTLARLRAE</sequence>
<organism evidence="6 7">
    <name type="scientific">Haloarchaeobius litoreus</name>
    <dbReference type="NCBI Taxonomy" id="755306"/>
    <lineage>
        <taxon>Archaea</taxon>
        <taxon>Methanobacteriati</taxon>
        <taxon>Methanobacteriota</taxon>
        <taxon>Stenosarchaea group</taxon>
        <taxon>Halobacteria</taxon>
        <taxon>Halobacteriales</taxon>
        <taxon>Halorubellaceae</taxon>
        <taxon>Haloarchaeobius</taxon>
    </lineage>
</organism>
<dbReference type="Gene3D" id="3.40.50.1000">
    <property type="entry name" value="HAD superfamily/HAD-like"/>
    <property type="match status" value="1"/>
</dbReference>
<comment type="caution">
    <text evidence="6">The sequence shown here is derived from an EMBL/GenBank/DDBJ whole genome shotgun (WGS) entry which is preliminary data.</text>
</comment>
<dbReference type="EMBL" id="JBHUDO010000002">
    <property type="protein sequence ID" value="MFD1646032.1"/>
    <property type="molecule type" value="Genomic_DNA"/>
</dbReference>
<accession>A0ABD6DL20</accession>
<dbReference type="CDD" id="cd01427">
    <property type="entry name" value="HAD_like"/>
    <property type="match status" value="1"/>
</dbReference>
<feature type="binding site" evidence="5">
    <location>
        <position position="179"/>
    </location>
    <ligand>
        <name>Mg(2+)</name>
        <dbReference type="ChEBI" id="CHEBI:18420"/>
    </ligand>
</feature>
<feature type="binding site" evidence="5">
    <location>
        <position position="12"/>
    </location>
    <ligand>
        <name>Mg(2+)</name>
        <dbReference type="ChEBI" id="CHEBI:18420"/>
    </ligand>
</feature>
<comment type="catalytic activity">
    <reaction evidence="5">
        <text>2-phosphoglycolate + H2O = glycolate + phosphate</text>
        <dbReference type="Rhea" id="RHEA:14369"/>
        <dbReference type="ChEBI" id="CHEBI:15377"/>
        <dbReference type="ChEBI" id="CHEBI:29805"/>
        <dbReference type="ChEBI" id="CHEBI:43474"/>
        <dbReference type="ChEBI" id="CHEBI:58033"/>
        <dbReference type="EC" id="3.1.3.18"/>
    </reaction>
</comment>
<dbReference type="GO" id="GO:0008967">
    <property type="term" value="F:phosphoglycolate phosphatase activity"/>
    <property type="evidence" value="ECO:0007669"/>
    <property type="project" value="UniProtKB-UniRule"/>
</dbReference>
<dbReference type="CDD" id="cd07514">
    <property type="entry name" value="HAD_Pase"/>
    <property type="match status" value="1"/>
</dbReference>
<feature type="active site" description="Nucleophile" evidence="5">
    <location>
        <position position="10"/>
    </location>
</feature>
<keyword evidence="1 5" id="KW-0479">Metal-binding</keyword>
<evidence type="ECO:0000256" key="5">
    <source>
        <dbReference type="HAMAP-Rule" id="MF_01419"/>
    </source>
</evidence>
<dbReference type="PANTHER" id="PTHR10000">
    <property type="entry name" value="PHOSPHOSERINE PHOSPHATASE"/>
    <property type="match status" value="1"/>
</dbReference>
<dbReference type="RefSeq" id="WP_256398443.1">
    <property type="nucleotide sequence ID" value="NZ_JANHJR010000001.1"/>
</dbReference>
<gene>
    <name evidence="6" type="ORF">ACFSBL_10095</name>
</gene>
<evidence type="ECO:0000256" key="4">
    <source>
        <dbReference type="ARBA" id="ARBA00023277"/>
    </source>
</evidence>
<keyword evidence="7" id="KW-1185">Reference proteome</keyword>
<dbReference type="AlphaFoldDB" id="A0ABD6DL20"/>
<evidence type="ECO:0000313" key="7">
    <source>
        <dbReference type="Proteomes" id="UP001597034"/>
    </source>
</evidence>
<protein>
    <recommendedName>
        <fullName evidence="5">Phosphoglycolate phosphatase</fullName>
        <shortName evidence="5">PGP</shortName>
        <shortName evidence="5">PGPase</shortName>
        <ecNumber evidence="5">3.1.3.18</ecNumber>
    </recommendedName>
</protein>
<evidence type="ECO:0000256" key="1">
    <source>
        <dbReference type="ARBA" id="ARBA00022723"/>
    </source>
</evidence>
<dbReference type="Proteomes" id="UP001597034">
    <property type="component" value="Unassembled WGS sequence"/>
</dbReference>
<dbReference type="InterPro" id="IPR006379">
    <property type="entry name" value="HAD-SF_hydro_IIB"/>
</dbReference>
<comment type="similarity">
    <text evidence="5">Belongs to the archaeal SPP-like hydrolase family.</text>
</comment>
<feature type="binding site" evidence="5">
    <location>
        <position position="152"/>
    </location>
    <ligand>
        <name>substrate</name>
    </ligand>
</feature>
<dbReference type="Gene3D" id="3.90.1070.10">
    <property type="match status" value="1"/>
</dbReference>
<proteinExistence type="inferred from homology"/>
<reference evidence="6 7" key="1">
    <citation type="journal article" date="2019" name="Int. J. Syst. Evol. Microbiol.">
        <title>The Global Catalogue of Microorganisms (GCM) 10K type strain sequencing project: providing services to taxonomists for standard genome sequencing and annotation.</title>
        <authorList>
            <consortium name="The Broad Institute Genomics Platform"/>
            <consortium name="The Broad Institute Genome Sequencing Center for Infectious Disease"/>
            <person name="Wu L."/>
            <person name="Ma J."/>
        </authorList>
    </citation>
    <scope>NUCLEOTIDE SEQUENCE [LARGE SCALE GENOMIC DNA]</scope>
    <source>
        <strain evidence="6 7">CGMCC 1.10390</strain>
    </source>
</reference>
<evidence type="ECO:0000313" key="6">
    <source>
        <dbReference type="EMBL" id="MFD1646032.1"/>
    </source>
</evidence>
<dbReference type="NCBIfam" id="TIGR01484">
    <property type="entry name" value="HAD-SF-IIB"/>
    <property type="match status" value="1"/>
</dbReference>
<dbReference type="PROSITE" id="PS01229">
    <property type="entry name" value="COF_2"/>
    <property type="match status" value="1"/>
</dbReference>
<dbReference type="InterPro" id="IPR036412">
    <property type="entry name" value="HAD-like_sf"/>
</dbReference>
<keyword evidence="3 5" id="KW-0460">Magnesium</keyword>
<dbReference type="Pfam" id="PF08282">
    <property type="entry name" value="Hydrolase_3"/>
    <property type="match status" value="1"/>
</dbReference>
<feature type="binding site" evidence="5">
    <location>
        <position position="175"/>
    </location>
    <ligand>
        <name>Mg(2+)</name>
        <dbReference type="ChEBI" id="CHEBI:18420"/>
    </ligand>
</feature>
<keyword evidence="2 5" id="KW-0378">Hydrolase</keyword>